<evidence type="ECO:0000256" key="2">
    <source>
        <dbReference type="SAM" id="SignalP"/>
    </source>
</evidence>
<evidence type="ECO:0000259" key="3">
    <source>
        <dbReference type="Pfam" id="PF13827"/>
    </source>
</evidence>
<feature type="compositionally biased region" description="Polar residues" evidence="1">
    <location>
        <begin position="37"/>
        <end position="47"/>
    </location>
</feature>
<dbReference type="Pfam" id="PF13827">
    <property type="entry name" value="DUF4189"/>
    <property type="match status" value="1"/>
</dbReference>
<keyword evidence="5" id="KW-1185">Reference proteome</keyword>
<feature type="domain" description="DUF4189" evidence="3">
    <location>
        <begin position="59"/>
        <end position="152"/>
    </location>
</feature>
<dbReference type="RefSeq" id="WP_122808120.1">
    <property type="nucleotide sequence ID" value="NZ_CP081201.1"/>
</dbReference>
<proteinExistence type="predicted"/>
<dbReference type="InterPro" id="IPR025240">
    <property type="entry name" value="DUF4189"/>
</dbReference>
<feature type="signal peptide" evidence="2">
    <location>
        <begin position="1"/>
        <end position="20"/>
    </location>
</feature>
<evidence type="ECO:0000256" key="1">
    <source>
        <dbReference type="SAM" id="MobiDB-lite"/>
    </source>
</evidence>
<feature type="chain" id="PRO_5046486863" evidence="2">
    <location>
        <begin position="21"/>
        <end position="160"/>
    </location>
</feature>
<gene>
    <name evidence="4" type="ORF">K3169_15010</name>
</gene>
<evidence type="ECO:0000313" key="4">
    <source>
        <dbReference type="EMBL" id="UXZ93707.1"/>
    </source>
</evidence>
<name>A0ABY6F752_9PSED</name>
<keyword evidence="2" id="KW-0732">Signal</keyword>
<reference evidence="4" key="1">
    <citation type="submission" date="2021-08" db="EMBL/GenBank/DDBJ databases">
        <title>Complete genome sequence of Pseudomonas phytophila.</title>
        <authorList>
            <person name="Weir B.S."/>
            <person name="Templeton M.D."/>
            <person name="Arshed S."/>
            <person name="Andersen M.T."/>
            <person name="Jayaraman J."/>
        </authorList>
    </citation>
    <scope>NUCLEOTIDE SEQUENCE</scope>
    <source>
        <strain evidence="4">ICMP 23753</strain>
    </source>
</reference>
<dbReference type="Proteomes" id="UP001063228">
    <property type="component" value="Chromosome"/>
</dbReference>
<evidence type="ECO:0000313" key="5">
    <source>
        <dbReference type="Proteomes" id="UP001063228"/>
    </source>
</evidence>
<organism evidence="4 5">
    <name type="scientific">Pseudomonas phytophila</name>
    <dbReference type="NCBI Taxonomy" id="2867264"/>
    <lineage>
        <taxon>Bacteria</taxon>
        <taxon>Pseudomonadati</taxon>
        <taxon>Pseudomonadota</taxon>
        <taxon>Gammaproteobacteria</taxon>
        <taxon>Pseudomonadales</taxon>
        <taxon>Pseudomonadaceae</taxon>
        <taxon>Pseudomonas</taxon>
    </lineage>
</organism>
<protein>
    <submittedName>
        <fullName evidence="4">DUF4189 domain-containing protein</fullName>
    </submittedName>
</protein>
<accession>A0ABY6F752</accession>
<dbReference type="EMBL" id="CP081201">
    <property type="protein sequence ID" value="UXZ93707.1"/>
    <property type="molecule type" value="Genomic_DNA"/>
</dbReference>
<sequence length="160" mass="16382">MRRFRLFTLLALLASTAASGQTACPGGVAPGSPQCGPDSSTSRGDSSPPQPTGKWIKTWGALSANSSGDIGLASGKLSKSDAAAEAVARCEAFGAGKCVAKHYFYNQCISVARAESGQSATVTGPREKAADLAVKECESSTNSTCAVLLTECSPPVFEKF</sequence>
<feature type="region of interest" description="Disordered" evidence="1">
    <location>
        <begin position="20"/>
        <end position="52"/>
    </location>
</feature>